<comment type="similarity">
    <text evidence="1">Belongs to the short-chain dehydrogenases/reductases (SDR) family.</text>
</comment>
<dbReference type="FunFam" id="3.40.50.720:FF:000084">
    <property type="entry name" value="Short-chain dehydrogenase reductase"/>
    <property type="match status" value="1"/>
</dbReference>
<gene>
    <name evidence="3" type="ORF">EL26_16565</name>
</gene>
<dbReference type="Pfam" id="PF13561">
    <property type="entry name" value="adh_short_C2"/>
    <property type="match status" value="1"/>
</dbReference>
<dbReference type="GO" id="GO:0008206">
    <property type="term" value="P:bile acid metabolic process"/>
    <property type="evidence" value="ECO:0007669"/>
    <property type="project" value="UniProtKB-ARBA"/>
</dbReference>
<keyword evidence="4" id="KW-1185">Reference proteome</keyword>
<keyword evidence="2" id="KW-0560">Oxidoreductase</keyword>
<dbReference type="RefSeq" id="WP_038090956.1">
    <property type="nucleotide sequence ID" value="NZ_JMIR01000025.1"/>
</dbReference>
<dbReference type="CDD" id="cd05344">
    <property type="entry name" value="BKR_like_SDR_like"/>
    <property type="match status" value="1"/>
</dbReference>
<dbReference type="Proteomes" id="UP000027931">
    <property type="component" value="Unassembled WGS sequence"/>
</dbReference>
<dbReference type="eggNOG" id="COG1028">
    <property type="taxonomic scope" value="Bacteria"/>
</dbReference>
<dbReference type="SUPFAM" id="SSF51735">
    <property type="entry name" value="NAD(P)-binding Rossmann-fold domains"/>
    <property type="match status" value="1"/>
</dbReference>
<dbReference type="AlphaFoldDB" id="A0A074M8E9"/>
<dbReference type="GO" id="GO:0016491">
    <property type="term" value="F:oxidoreductase activity"/>
    <property type="evidence" value="ECO:0007669"/>
    <property type="project" value="UniProtKB-KW"/>
</dbReference>
<comment type="caution">
    <text evidence="3">The sequence shown here is derived from an EMBL/GenBank/DDBJ whole genome shotgun (WGS) entry which is preliminary data.</text>
</comment>
<proteinExistence type="inferred from homology"/>
<dbReference type="OrthoDB" id="125587at2"/>
<dbReference type="EMBL" id="JMIR01000025">
    <property type="protein sequence ID" value="KEO82262.1"/>
    <property type="molecule type" value="Genomic_DNA"/>
</dbReference>
<dbReference type="PRINTS" id="PR00081">
    <property type="entry name" value="GDHRDH"/>
</dbReference>
<dbReference type="InterPro" id="IPR002347">
    <property type="entry name" value="SDR_fam"/>
</dbReference>
<dbReference type="PRINTS" id="PR00080">
    <property type="entry name" value="SDRFAMILY"/>
</dbReference>
<dbReference type="InterPro" id="IPR050259">
    <property type="entry name" value="SDR"/>
</dbReference>
<sequence length="262" mass="27896">MDLGLKDKVVLVTAGSRGLGRAVATEYAREGAKVMLASRNEQELAKTAREIAAETGSQVEFVAADLSKRDAVDAVYAKVGERFGRLDVLVTNAGGPPAGTFDNFEDDVWEQTFQANLLNVVRLVRGALPYFRQVGGGRIVNITSTSIKQPIEGLILSNTFRAGINALAKSLSVELAPEGILVNTVAPGRIATDRITELDGLRAAATGLTQDDVRVGNERQIPIGRYGTPDEFARTAVFLGSYANTYVTGQAVLIDGGMVRAL</sequence>
<accession>A0A074M8E9</accession>
<evidence type="ECO:0000313" key="3">
    <source>
        <dbReference type="EMBL" id="KEO82262.1"/>
    </source>
</evidence>
<protein>
    <submittedName>
        <fullName evidence="3">3-oxoacyl-ACP reductase</fullName>
    </submittedName>
</protein>
<evidence type="ECO:0000256" key="2">
    <source>
        <dbReference type="ARBA" id="ARBA00023002"/>
    </source>
</evidence>
<dbReference type="InterPro" id="IPR036291">
    <property type="entry name" value="NAD(P)-bd_dom_sf"/>
</dbReference>
<dbReference type="PANTHER" id="PTHR42879">
    <property type="entry name" value="3-OXOACYL-(ACYL-CARRIER-PROTEIN) REDUCTASE"/>
    <property type="match status" value="1"/>
</dbReference>
<evidence type="ECO:0000313" key="4">
    <source>
        <dbReference type="Proteomes" id="UP000027931"/>
    </source>
</evidence>
<name>A0A074M8E9_9BACL</name>
<reference evidence="3 4" key="1">
    <citation type="journal article" date="2013" name="Int. J. Syst. Evol. Microbiol.">
        <title>Tumebacillus flagellatus sp. nov., an alpha-amylase/pullulanase-producing bacterium isolated from cassava wastewater.</title>
        <authorList>
            <person name="Wang Q."/>
            <person name="Xie N."/>
            <person name="Qin Y."/>
            <person name="Shen N."/>
            <person name="Zhu J."/>
            <person name="Mi H."/>
            <person name="Huang R."/>
        </authorList>
    </citation>
    <scope>NUCLEOTIDE SEQUENCE [LARGE SCALE GENOMIC DNA]</scope>
    <source>
        <strain evidence="3 4">GST4</strain>
    </source>
</reference>
<dbReference type="PANTHER" id="PTHR42879:SF6">
    <property type="entry name" value="NADPH-DEPENDENT REDUCTASE BACG"/>
    <property type="match status" value="1"/>
</dbReference>
<dbReference type="Gene3D" id="3.40.50.720">
    <property type="entry name" value="NAD(P)-binding Rossmann-like Domain"/>
    <property type="match status" value="1"/>
</dbReference>
<dbReference type="STRING" id="1157490.EL26_16565"/>
<organism evidence="3 4">
    <name type="scientific">Tumebacillus flagellatus</name>
    <dbReference type="NCBI Taxonomy" id="1157490"/>
    <lineage>
        <taxon>Bacteria</taxon>
        <taxon>Bacillati</taxon>
        <taxon>Bacillota</taxon>
        <taxon>Bacilli</taxon>
        <taxon>Bacillales</taxon>
        <taxon>Alicyclobacillaceae</taxon>
        <taxon>Tumebacillus</taxon>
    </lineage>
</organism>
<evidence type="ECO:0000256" key="1">
    <source>
        <dbReference type="ARBA" id="ARBA00006484"/>
    </source>
</evidence>